<evidence type="ECO:0000256" key="4">
    <source>
        <dbReference type="ARBA" id="ARBA00022989"/>
    </source>
</evidence>
<evidence type="ECO:0000256" key="6">
    <source>
        <dbReference type="SAM" id="Phobius"/>
    </source>
</evidence>
<name>A0A315ZCI1_SEDFL</name>
<comment type="subcellular location">
    <subcellularLocation>
        <location evidence="1">Cell membrane</location>
        <topology evidence="1">Multi-pass membrane protein</topology>
    </subcellularLocation>
</comment>
<evidence type="ECO:0000256" key="2">
    <source>
        <dbReference type="ARBA" id="ARBA00022475"/>
    </source>
</evidence>
<evidence type="ECO:0000313" key="8">
    <source>
        <dbReference type="Proteomes" id="UP000245535"/>
    </source>
</evidence>
<evidence type="ECO:0000256" key="1">
    <source>
        <dbReference type="ARBA" id="ARBA00004651"/>
    </source>
</evidence>
<dbReference type="Proteomes" id="UP000245535">
    <property type="component" value="Unassembled WGS sequence"/>
</dbReference>
<feature type="transmembrane region" description="Helical" evidence="6">
    <location>
        <begin position="21"/>
        <end position="43"/>
    </location>
</feature>
<dbReference type="OrthoDB" id="981917at2"/>
<reference evidence="7 8" key="1">
    <citation type="submission" date="2018-03" db="EMBL/GenBank/DDBJ databases">
        <title>Genomic Encyclopedia of Archaeal and Bacterial Type Strains, Phase II (KMG-II): from individual species to whole genera.</title>
        <authorList>
            <person name="Goeker M."/>
        </authorList>
    </citation>
    <scope>NUCLEOTIDE SEQUENCE [LARGE SCALE GENOMIC DNA]</scope>
    <source>
        <strain evidence="7 8">DSM 28229</strain>
    </source>
</reference>
<dbReference type="RefSeq" id="WP_109616669.1">
    <property type="nucleotide sequence ID" value="NZ_QGDO01000002.1"/>
</dbReference>
<protein>
    <submittedName>
        <fullName evidence="7">Cytochrome c oxidase subunit IV</fullName>
    </submittedName>
</protein>
<dbReference type="EMBL" id="QGDO01000002">
    <property type="protein sequence ID" value="PWJ42528.1"/>
    <property type="molecule type" value="Genomic_DNA"/>
</dbReference>
<keyword evidence="2" id="KW-1003">Cell membrane</keyword>
<dbReference type="Pfam" id="PF03626">
    <property type="entry name" value="COX4_pro"/>
    <property type="match status" value="1"/>
</dbReference>
<accession>A0A315ZCI1</accession>
<gene>
    <name evidence="7" type="ORF">BC781_10271</name>
</gene>
<evidence type="ECO:0000313" key="7">
    <source>
        <dbReference type="EMBL" id="PWJ42528.1"/>
    </source>
</evidence>
<sequence length="114" mass="13111">MANVDSTLSMEEQKKANVRKIWKVAGYLAVITAIEFLFAFIYPDSWDRLFLNITFVIMTLVKAYYIMSEFMHLGHEVKFLQRTVVYPLAFLIWLLVALFLEGGAVLKAIASIWG</sequence>
<dbReference type="GO" id="GO:0005886">
    <property type="term" value="C:plasma membrane"/>
    <property type="evidence" value="ECO:0007669"/>
    <property type="project" value="UniProtKB-SubCell"/>
</dbReference>
<organism evidence="7 8">
    <name type="scientific">Sediminitomix flava</name>
    <dbReference type="NCBI Taxonomy" id="379075"/>
    <lineage>
        <taxon>Bacteria</taxon>
        <taxon>Pseudomonadati</taxon>
        <taxon>Bacteroidota</taxon>
        <taxon>Cytophagia</taxon>
        <taxon>Cytophagales</taxon>
        <taxon>Flammeovirgaceae</taxon>
        <taxon>Sediminitomix</taxon>
    </lineage>
</organism>
<keyword evidence="4 6" id="KW-1133">Transmembrane helix</keyword>
<proteinExistence type="predicted"/>
<evidence type="ECO:0000256" key="3">
    <source>
        <dbReference type="ARBA" id="ARBA00022692"/>
    </source>
</evidence>
<dbReference type="AlphaFoldDB" id="A0A315ZCI1"/>
<keyword evidence="5 6" id="KW-0472">Membrane</keyword>
<feature type="transmembrane region" description="Helical" evidence="6">
    <location>
        <begin position="49"/>
        <end position="67"/>
    </location>
</feature>
<keyword evidence="8" id="KW-1185">Reference proteome</keyword>
<keyword evidence="3 6" id="KW-0812">Transmembrane</keyword>
<feature type="transmembrane region" description="Helical" evidence="6">
    <location>
        <begin position="88"/>
        <end position="113"/>
    </location>
</feature>
<evidence type="ECO:0000256" key="5">
    <source>
        <dbReference type="ARBA" id="ARBA00023136"/>
    </source>
</evidence>
<dbReference type="InterPro" id="IPR005171">
    <property type="entry name" value="Cyt_c_oxidase_su4_prok"/>
</dbReference>
<comment type="caution">
    <text evidence="7">The sequence shown here is derived from an EMBL/GenBank/DDBJ whole genome shotgun (WGS) entry which is preliminary data.</text>
</comment>